<dbReference type="InterPro" id="IPR015943">
    <property type="entry name" value="WD40/YVTN_repeat-like_dom_sf"/>
</dbReference>
<dbReference type="STRING" id="98765.A0A2R6RM29"/>
<name>A0A2R6RM29_9APHY</name>
<dbReference type="AlphaFoldDB" id="A0A2R6RM29"/>
<evidence type="ECO:0000256" key="1">
    <source>
        <dbReference type="ARBA" id="ARBA00004123"/>
    </source>
</evidence>
<comment type="subcellular location">
    <subcellularLocation>
        <location evidence="1">Nucleus</location>
    </subcellularLocation>
</comment>
<dbReference type="GO" id="GO:0006383">
    <property type="term" value="P:transcription by RNA polymerase III"/>
    <property type="evidence" value="ECO:0007669"/>
    <property type="project" value="TreeGrafter"/>
</dbReference>
<dbReference type="GO" id="GO:0005634">
    <property type="term" value="C:nucleus"/>
    <property type="evidence" value="ECO:0007669"/>
    <property type="project" value="UniProtKB-SubCell"/>
</dbReference>
<dbReference type="EMBL" id="MLYV02000221">
    <property type="protein sequence ID" value="PSS31093.1"/>
    <property type="molecule type" value="Genomic_DNA"/>
</dbReference>
<dbReference type="InterPro" id="IPR052416">
    <property type="entry name" value="GTF3C_component"/>
</dbReference>
<feature type="region of interest" description="Disordered" evidence="4">
    <location>
        <begin position="1"/>
        <end position="122"/>
    </location>
</feature>
<sequence length="413" mass="45568">MPRELRKRTERPNYAVLLRHEDEDEAGPSNSNHAQMLDDELDSGSDFAPEPHHENPEEDQEDQEDLLSEQPEEEDQLAEGISPPERIASTSRPSKAKKAARKNVTLVPSVSVSRQPSTFPLPSIHHRHRAIPIHHRNGEVERLKHTPQLFKHCEVASTNSWSSNEVVGARVGKAWGHNVGTGPLWEIMEDRAWFKESAHNDDASEAARRPRVYESIGVPAEWKTLLPGQYLAVAPLPAQDYSLAIGVKKVRPVAACIQIWSLNPSVPPATNETEDRGVMRCDMILCIESGPAHELKWCPLPSNDTIQAREDRNSTPRKLGILAGTFEDGSLSIYAVPYPPDLMVGGDTSGPIYVKVAEPLLRVELENAACWSLDWANSEVLAVGCSNGSIAVYDISEALISKSTGSTQRECPS</sequence>
<dbReference type="OrthoDB" id="4703at2759"/>
<dbReference type="Gene3D" id="2.130.10.10">
    <property type="entry name" value="YVTN repeat-like/Quinoprotein amine dehydrogenase"/>
    <property type="match status" value="1"/>
</dbReference>
<feature type="compositionally biased region" description="Polar residues" evidence="4">
    <location>
        <begin position="106"/>
        <end position="120"/>
    </location>
</feature>
<evidence type="ECO:0000313" key="6">
    <source>
        <dbReference type="Proteomes" id="UP000186601"/>
    </source>
</evidence>
<keyword evidence="6" id="KW-1185">Reference proteome</keyword>
<dbReference type="Proteomes" id="UP000186601">
    <property type="component" value="Unassembled WGS sequence"/>
</dbReference>
<dbReference type="GO" id="GO:0000127">
    <property type="term" value="C:transcription factor TFIIIC complex"/>
    <property type="evidence" value="ECO:0007669"/>
    <property type="project" value="TreeGrafter"/>
</dbReference>
<dbReference type="SUPFAM" id="SSF50978">
    <property type="entry name" value="WD40 repeat-like"/>
    <property type="match status" value="1"/>
</dbReference>
<dbReference type="PANTHER" id="PTHR15052">
    <property type="entry name" value="RNA POLYMERASE III TRANSCRIPTION INITIATION FACTOR COMPLEX SUBUNIT"/>
    <property type="match status" value="1"/>
</dbReference>
<proteinExistence type="predicted"/>
<dbReference type="InterPro" id="IPR036322">
    <property type="entry name" value="WD40_repeat_dom_sf"/>
</dbReference>
<evidence type="ECO:0000256" key="4">
    <source>
        <dbReference type="SAM" id="MobiDB-lite"/>
    </source>
</evidence>
<keyword evidence="3" id="KW-0539">Nucleus</keyword>
<accession>A0A2R6RM29</accession>
<organism evidence="5 6">
    <name type="scientific">Hermanssonia centrifuga</name>
    <dbReference type="NCBI Taxonomy" id="98765"/>
    <lineage>
        <taxon>Eukaryota</taxon>
        <taxon>Fungi</taxon>
        <taxon>Dikarya</taxon>
        <taxon>Basidiomycota</taxon>
        <taxon>Agaricomycotina</taxon>
        <taxon>Agaricomycetes</taxon>
        <taxon>Polyporales</taxon>
        <taxon>Meruliaceae</taxon>
        <taxon>Hermanssonia</taxon>
    </lineage>
</organism>
<reference evidence="5 6" key="1">
    <citation type="submission" date="2018-02" db="EMBL/GenBank/DDBJ databases">
        <title>Genome sequence of the basidiomycete white-rot fungus Phlebia centrifuga.</title>
        <authorList>
            <person name="Granchi Z."/>
            <person name="Peng M."/>
            <person name="de Vries R.P."/>
            <person name="Hilden K."/>
            <person name="Makela M.R."/>
            <person name="Grigoriev I."/>
            <person name="Riley R."/>
        </authorList>
    </citation>
    <scope>NUCLEOTIDE SEQUENCE [LARGE SCALE GENOMIC DNA]</scope>
    <source>
        <strain evidence="5 6">FBCC195</strain>
    </source>
</reference>
<comment type="caution">
    <text evidence="5">The sequence shown here is derived from an EMBL/GenBank/DDBJ whole genome shotgun (WGS) entry which is preliminary data.</text>
</comment>
<protein>
    <submittedName>
        <fullName evidence="5">Uncharacterized protein</fullName>
    </submittedName>
</protein>
<evidence type="ECO:0000256" key="3">
    <source>
        <dbReference type="ARBA" id="ARBA00023242"/>
    </source>
</evidence>
<evidence type="ECO:0000313" key="5">
    <source>
        <dbReference type="EMBL" id="PSS31093.1"/>
    </source>
</evidence>
<gene>
    <name evidence="5" type="ORF">PHLCEN_2v2425</name>
</gene>
<keyword evidence="2" id="KW-0804">Transcription</keyword>
<evidence type="ECO:0000256" key="2">
    <source>
        <dbReference type="ARBA" id="ARBA00023163"/>
    </source>
</evidence>
<feature type="compositionally biased region" description="Acidic residues" evidence="4">
    <location>
        <begin position="56"/>
        <end position="77"/>
    </location>
</feature>
<dbReference type="PANTHER" id="PTHR15052:SF2">
    <property type="entry name" value="GENERAL TRANSCRIPTION FACTOR 3C POLYPEPTIDE 2"/>
    <property type="match status" value="1"/>
</dbReference>